<feature type="non-terminal residue" evidence="1">
    <location>
        <position position="1"/>
    </location>
</feature>
<evidence type="ECO:0000313" key="2">
    <source>
        <dbReference type="Proteomes" id="UP001311915"/>
    </source>
</evidence>
<dbReference type="EMBL" id="JAWPEI010000005">
    <property type="protein sequence ID" value="KAK4726903.1"/>
    <property type="molecule type" value="Genomic_DNA"/>
</dbReference>
<evidence type="ECO:0000313" key="1">
    <source>
        <dbReference type="EMBL" id="KAK4726903.1"/>
    </source>
</evidence>
<protein>
    <submittedName>
        <fullName evidence="1">Uncharacterized protein</fullName>
    </submittedName>
</protein>
<dbReference type="Proteomes" id="UP001311915">
    <property type="component" value="Unassembled WGS sequence"/>
</dbReference>
<dbReference type="AlphaFoldDB" id="A0AAV9LN25"/>
<gene>
    <name evidence="1" type="ORF">R3W88_031820</name>
</gene>
<keyword evidence="2" id="KW-1185">Reference proteome</keyword>
<accession>A0AAV9LN25</accession>
<reference evidence="1 2" key="1">
    <citation type="submission" date="2023-10" db="EMBL/GenBank/DDBJ databases">
        <title>Genome-Wide Identification Analysis in wild type Solanum Pinnatisectum Reveals Some Genes Defensing Phytophthora Infestans.</title>
        <authorList>
            <person name="Sun C."/>
        </authorList>
    </citation>
    <scope>NUCLEOTIDE SEQUENCE [LARGE SCALE GENOMIC DNA]</scope>
    <source>
        <strain evidence="1">LQN</strain>
        <tissue evidence="1">Leaf</tissue>
    </source>
</reference>
<organism evidence="1 2">
    <name type="scientific">Solanum pinnatisectum</name>
    <name type="common">tansyleaf nightshade</name>
    <dbReference type="NCBI Taxonomy" id="50273"/>
    <lineage>
        <taxon>Eukaryota</taxon>
        <taxon>Viridiplantae</taxon>
        <taxon>Streptophyta</taxon>
        <taxon>Embryophyta</taxon>
        <taxon>Tracheophyta</taxon>
        <taxon>Spermatophyta</taxon>
        <taxon>Magnoliopsida</taxon>
        <taxon>eudicotyledons</taxon>
        <taxon>Gunneridae</taxon>
        <taxon>Pentapetalae</taxon>
        <taxon>asterids</taxon>
        <taxon>lamiids</taxon>
        <taxon>Solanales</taxon>
        <taxon>Solanaceae</taxon>
        <taxon>Solanoideae</taxon>
        <taxon>Solaneae</taxon>
        <taxon>Solanum</taxon>
    </lineage>
</organism>
<sequence length="53" mass="6370">MHKTFKDMRKGTFLFSAMTKLNHECKRTRGHKPQHLVNANRHYLKSHVGYFLK</sequence>
<name>A0AAV9LN25_9SOLN</name>
<comment type="caution">
    <text evidence="1">The sequence shown here is derived from an EMBL/GenBank/DDBJ whole genome shotgun (WGS) entry which is preliminary data.</text>
</comment>
<proteinExistence type="predicted"/>